<dbReference type="STRING" id="481446.NIT7645_00447"/>
<protein>
    <submittedName>
        <fullName evidence="1">Uncharacterized protein</fullName>
    </submittedName>
</protein>
<dbReference type="Proteomes" id="UP000043764">
    <property type="component" value="Unassembled WGS sequence"/>
</dbReference>
<organism evidence="1 2">
    <name type="scientific">Phaeobacter italicus</name>
    <dbReference type="NCBI Taxonomy" id="481446"/>
    <lineage>
        <taxon>Bacteria</taxon>
        <taxon>Pseudomonadati</taxon>
        <taxon>Pseudomonadota</taxon>
        <taxon>Alphaproteobacteria</taxon>
        <taxon>Rhodobacterales</taxon>
        <taxon>Roseobacteraceae</taxon>
        <taxon>Phaeobacter</taxon>
    </lineage>
</organism>
<keyword evidence="2" id="KW-1185">Reference proteome</keyword>
<dbReference type="EMBL" id="CVRL01000020">
    <property type="protein sequence ID" value="CRL10935.1"/>
    <property type="molecule type" value="Genomic_DNA"/>
</dbReference>
<gene>
    <name evidence="1" type="ORF">NIT7321_01783</name>
</gene>
<dbReference type="RefSeq" id="WP_050673267.1">
    <property type="nucleotide sequence ID" value="NZ_CVRL01000020.1"/>
</dbReference>
<name>A0A0H5DHH8_9RHOB</name>
<proteinExistence type="predicted"/>
<accession>A0A0H5DHH8</accession>
<reference evidence="2" key="1">
    <citation type="submission" date="2015-05" db="EMBL/GenBank/DDBJ databases">
        <authorList>
            <person name="Rodrigo-Torres Lidia"/>
            <person name="Arahal R.David."/>
        </authorList>
    </citation>
    <scope>NUCLEOTIDE SEQUENCE [LARGE SCALE GENOMIC DNA]</scope>
    <source>
        <strain evidence="2">CECT 7321</strain>
    </source>
</reference>
<evidence type="ECO:0000313" key="2">
    <source>
        <dbReference type="Proteomes" id="UP000043764"/>
    </source>
</evidence>
<sequence>MTLHAVVSPAAIDALPEYPIDADCRLDTHGFVQWEFRRWLSSDMRWNGSHECKSMWFELVNLAHSETPVGTLPRDMKRLARMIQPAVDCDHFERLCSTEYGPLHGWVPCRAGDELRLMHPVVTRIVTTAFASRANHAARVEAASHKRRLNRLTEDVASLAPVLAGDPRKIKWIDVFVQDRIQRHGRARRIVDDLHAGIQACIEEDRKGRFVKITQD</sequence>
<dbReference type="AlphaFoldDB" id="A0A0H5DHH8"/>
<evidence type="ECO:0000313" key="1">
    <source>
        <dbReference type="EMBL" id="CRL10935.1"/>
    </source>
</evidence>